<evidence type="ECO:0000313" key="3">
    <source>
        <dbReference type="Proteomes" id="UP000801492"/>
    </source>
</evidence>
<name>A0A8K0CFM4_IGNLU</name>
<dbReference type="PROSITE" id="PS50878">
    <property type="entry name" value="RT_POL"/>
    <property type="match status" value="1"/>
</dbReference>
<dbReference type="GO" id="GO:0071897">
    <property type="term" value="P:DNA biosynthetic process"/>
    <property type="evidence" value="ECO:0007669"/>
    <property type="project" value="UniProtKB-ARBA"/>
</dbReference>
<sequence>MTIMTDDSCLITLLFVDDQVLIANDKNNADYMFRKVSTEYEKWGLKINMDKTEYLRIGDQEDPKLEIRHIKETKEFKYLGSIISQEEASTKDTQSRLQQGQKCISILNSLLWSSKIKLKTKMTIYRTIVEPIMTYGSECWQLTAKDKKN</sequence>
<organism evidence="2 3">
    <name type="scientific">Ignelater luminosus</name>
    <name type="common">Cucubano</name>
    <name type="synonym">Pyrophorus luminosus</name>
    <dbReference type="NCBI Taxonomy" id="2038154"/>
    <lineage>
        <taxon>Eukaryota</taxon>
        <taxon>Metazoa</taxon>
        <taxon>Ecdysozoa</taxon>
        <taxon>Arthropoda</taxon>
        <taxon>Hexapoda</taxon>
        <taxon>Insecta</taxon>
        <taxon>Pterygota</taxon>
        <taxon>Neoptera</taxon>
        <taxon>Endopterygota</taxon>
        <taxon>Coleoptera</taxon>
        <taxon>Polyphaga</taxon>
        <taxon>Elateriformia</taxon>
        <taxon>Elateroidea</taxon>
        <taxon>Elateridae</taxon>
        <taxon>Agrypninae</taxon>
        <taxon>Pyrophorini</taxon>
        <taxon>Ignelater</taxon>
    </lineage>
</organism>
<evidence type="ECO:0000313" key="2">
    <source>
        <dbReference type="EMBL" id="KAF2886445.1"/>
    </source>
</evidence>
<evidence type="ECO:0000259" key="1">
    <source>
        <dbReference type="PROSITE" id="PS50878"/>
    </source>
</evidence>
<keyword evidence="3" id="KW-1185">Reference proteome</keyword>
<protein>
    <recommendedName>
        <fullName evidence="1">Reverse transcriptase domain-containing protein</fullName>
    </recommendedName>
</protein>
<dbReference type="PANTHER" id="PTHR47027">
    <property type="entry name" value="REVERSE TRANSCRIPTASE DOMAIN-CONTAINING PROTEIN"/>
    <property type="match status" value="1"/>
</dbReference>
<dbReference type="AlphaFoldDB" id="A0A8K0CFM4"/>
<proteinExistence type="predicted"/>
<comment type="caution">
    <text evidence="2">The sequence shown here is derived from an EMBL/GenBank/DDBJ whole genome shotgun (WGS) entry which is preliminary data.</text>
</comment>
<feature type="domain" description="Reverse transcriptase" evidence="1">
    <location>
        <begin position="1"/>
        <end position="83"/>
    </location>
</feature>
<dbReference type="PANTHER" id="PTHR47027:SF20">
    <property type="entry name" value="REVERSE TRANSCRIPTASE-LIKE PROTEIN WITH RNA-DIRECTED DNA POLYMERASE DOMAIN"/>
    <property type="match status" value="1"/>
</dbReference>
<dbReference type="Pfam" id="PF00078">
    <property type="entry name" value="RVT_1"/>
    <property type="match status" value="1"/>
</dbReference>
<dbReference type="SUPFAM" id="SSF56672">
    <property type="entry name" value="DNA/RNA polymerases"/>
    <property type="match status" value="1"/>
</dbReference>
<dbReference type="EMBL" id="VTPC01087649">
    <property type="protein sequence ID" value="KAF2886445.1"/>
    <property type="molecule type" value="Genomic_DNA"/>
</dbReference>
<accession>A0A8K0CFM4</accession>
<gene>
    <name evidence="2" type="ORF">ILUMI_19728</name>
</gene>
<dbReference type="InterPro" id="IPR043502">
    <property type="entry name" value="DNA/RNA_pol_sf"/>
</dbReference>
<reference evidence="2" key="1">
    <citation type="submission" date="2019-08" db="EMBL/GenBank/DDBJ databases">
        <title>The genome of the North American firefly Photinus pyralis.</title>
        <authorList>
            <consortium name="Photinus pyralis genome working group"/>
            <person name="Fallon T.R."/>
            <person name="Sander Lower S.E."/>
            <person name="Weng J.-K."/>
        </authorList>
    </citation>
    <scope>NUCLEOTIDE SEQUENCE</scope>
    <source>
        <strain evidence="2">TRF0915ILg1</strain>
        <tissue evidence="2">Whole body</tissue>
    </source>
</reference>
<dbReference type="Proteomes" id="UP000801492">
    <property type="component" value="Unassembled WGS sequence"/>
</dbReference>
<dbReference type="OrthoDB" id="6751474at2759"/>
<feature type="non-terminal residue" evidence="2">
    <location>
        <position position="149"/>
    </location>
</feature>
<dbReference type="InterPro" id="IPR000477">
    <property type="entry name" value="RT_dom"/>
</dbReference>